<keyword evidence="1" id="KW-0472">Membrane</keyword>
<feature type="transmembrane region" description="Helical" evidence="1">
    <location>
        <begin position="86"/>
        <end position="105"/>
    </location>
</feature>
<keyword evidence="1" id="KW-1133">Transmembrane helix</keyword>
<evidence type="ECO:0008006" key="4">
    <source>
        <dbReference type="Google" id="ProtNLM"/>
    </source>
</evidence>
<dbReference type="STRING" id="1850517.A8708_02875"/>
<feature type="transmembrane region" description="Helical" evidence="1">
    <location>
        <begin position="32"/>
        <end position="50"/>
    </location>
</feature>
<protein>
    <recommendedName>
        <fullName evidence="4">O-antigen polymerase</fullName>
    </recommendedName>
</protein>
<evidence type="ECO:0000313" key="2">
    <source>
        <dbReference type="EMBL" id="OAS17178.1"/>
    </source>
</evidence>
<gene>
    <name evidence="2" type="ORF">A8708_02875</name>
</gene>
<organism evidence="2 3">
    <name type="scientific">Paenibacillus oryzisoli</name>
    <dbReference type="NCBI Taxonomy" id="1850517"/>
    <lineage>
        <taxon>Bacteria</taxon>
        <taxon>Bacillati</taxon>
        <taxon>Bacillota</taxon>
        <taxon>Bacilli</taxon>
        <taxon>Bacillales</taxon>
        <taxon>Paenibacillaceae</taxon>
        <taxon>Paenibacillus</taxon>
    </lineage>
</organism>
<evidence type="ECO:0000313" key="3">
    <source>
        <dbReference type="Proteomes" id="UP000078454"/>
    </source>
</evidence>
<feature type="transmembrane region" description="Helical" evidence="1">
    <location>
        <begin position="117"/>
        <end position="139"/>
    </location>
</feature>
<feature type="transmembrane region" description="Helical" evidence="1">
    <location>
        <begin position="196"/>
        <end position="225"/>
    </location>
</feature>
<comment type="caution">
    <text evidence="2">The sequence shown here is derived from an EMBL/GenBank/DDBJ whole genome shotgun (WGS) entry which is preliminary data.</text>
</comment>
<sequence length="441" mass="49913">MSLTMRCFLCFVLFMFAQDLITIQLNNTLGTYLSYVDEFFIIGSIGIIMVRSNFKMKSSTLILSLITIGVLFFGLLSSAIHHVPISTTFTGGLLTIKGFLLFFIFKNVSMNENNTGPWIRLFTILGGLAALCALVDLLFHEQFRNLLHTNNLVDARSNLVSVQSFFIHPGTYGWFMVFVGLYYLANYLVQKHNKSLIYTVLFFLLAFLSLRFKVLLTIVVILLLVAMKRRIYSAALVCVGILVYLFFGDMIQNLTLLTIDRYISVDYMDSARKALYHTGFTIGLQDFPLGEGFGRFGSWMARVDYSPVYYEYGLQSVYGLSPDDPKWATDTYWPSIIGEVGILGTILFISFFLYIMRGIYVKLHDASVSKNGKVFLLFALFIIIQSLVESLGEQIFNGSPQYIFIFAVMGMAASQVDNVRSSHVSVQLYAQRKYAYDSSPV</sequence>
<dbReference type="OrthoDB" id="1886007at2"/>
<dbReference type="Proteomes" id="UP000078454">
    <property type="component" value="Unassembled WGS sequence"/>
</dbReference>
<feature type="transmembrane region" description="Helical" evidence="1">
    <location>
        <begin position="231"/>
        <end position="247"/>
    </location>
</feature>
<keyword evidence="3" id="KW-1185">Reference proteome</keyword>
<accession>A0A198A899</accession>
<feature type="transmembrane region" description="Helical" evidence="1">
    <location>
        <begin position="375"/>
        <end position="392"/>
    </location>
</feature>
<dbReference type="EMBL" id="LYPB01000073">
    <property type="protein sequence ID" value="OAS17178.1"/>
    <property type="molecule type" value="Genomic_DNA"/>
</dbReference>
<name>A0A198A899_9BACL</name>
<evidence type="ECO:0000256" key="1">
    <source>
        <dbReference type="SAM" id="Phobius"/>
    </source>
</evidence>
<feature type="transmembrane region" description="Helical" evidence="1">
    <location>
        <begin position="336"/>
        <end position="355"/>
    </location>
</feature>
<keyword evidence="1" id="KW-0812">Transmembrane</keyword>
<feature type="transmembrane region" description="Helical" evidence="1">
    <location>
        <begin position="159"/>
        <end position="184"/>
    </location>
</feature>
<reference evidence="2 3" key="1">
    <citation type="submission" date="2016-05" db="EMBL/GenBank/DDBJ databases">
        <title>Paenibacillus sp. 1ZS3-15 nov., isolated from the rhizosphere soil.</title>
        <authorList>
            <person name="Zhang X.X."/>
            <person name="Zhang J."/>
        </authorList>
    </citation>
    <scope>NUCLEOTIDE SEQUENCE [LARGE SCALE GENOMIC DNA]</scope>
    <source>
        <strain evidence="2 3">1ZS3-15</strain>
    </source>
</reference>
<proteinExistence type="predicted"/>
<dbReference type="AlphaFoldDB" id="A0A198A899"/>
<feature type="transmembrane region" description="Helical" evidence="1">
    <location>
        <begin position="62"/>
        <end position="80"/>
    </location>
</feature>